<evidence type="ECO:0000313" key="2">
    <source>
        <dbReference type="EMBL" id="MBV3121589.1"/>
    </source>
</evidence>
<dbReference type="Gene3D" id="3.40.50.2000">
    <property type="entry name" value="Glycogen Phosphorylase B"/>
    <property type="match status" value="2"/>
</dbReference>
<dbReference type="SUPFAM" id="SSF53756">
    <property type="entry name" value="UDP-Glycosyltransferase/glycogen phosphorylase"/>
    <property type="match status" value="1"/>
</dbReference>
<sequence>MKKHLLFIYPEMMVGGSTTSLLSVLNLIDYNKYEVDIQFQYGAGPLKDYLPKQINILPFAYSQPRQYYKIRKAFSFTSIVKYFKAKKIGGLASAQYMQRDIVKFAVRNPVHYDVAISFLELWSLYYLVDKVNAEKKISWIHVDYKAARLFINLDLKYFNSVDNIVLVSEQCLSNFIKIAPSLITKATKIENILNSDIIRKRSMEALTPQLKKMMDNNKIKFVTVCRISFGDKGLDRGVRAFNILKAEGKLEGVIWYIIGDGPDLNRLRAMIEEYRLEQNIILLGERLNPLNIEKKCDIFFLPSYYEGKPMAVTEAQMLGLVPLITRFSSADEVVDNNINGIICDNSENGILLGLNYAIENIELVRSKYKCNVLNNDYTNVNEFRLIEDLFKSE</sequence>
<dbReference type="AlphaFoldDB" id="A0AB35C4R8"/>
<organism evidence="2 3">
    <name type="scientific">Phocaeicola dorei</name>
    <dbReference type="NCBI Taxonomy" id="357276"/>
    <lineage>
        <taxon>Bacteria</taxon>
        <taxon>Pseudomonadati</taxon>
        <taxon>Bacteroidota</taxon>
        <taxon>Bacteroidia</taxon>
        <taxon>Bacteroidales</taxon>
        <taxon>Bacteroidaceae</taxon>
        <taxon>Phocaeicola</taxon>
    </lineage>
</organism>
<dbReference type="Proteomes" id="UP000777173">
    <property type="component" value="Unassembled WGS sequence"/>
</dbReference>
<feature type="domain" description="Glycosyl transferase family 1" evidence="1">
    <location>
        <begin position="216"/>
        <end position="348"/>
    </location>
</feature>
<comment type="caution">
    <text evidence="2">The sequence shown here is derived from an EMBL/GenBank/DDBJ whole genome shotgun (WGS) entry which is preliminary data.</text>
</comment>
<dbReference type="InterPro" id="IPR001296">
    <property type="entry name" value="Glyco_trans_1"/>
</dbReference>
<dbReference type="GO" id="GO:0016757">
    <property type="term" value="F:glycosyltransferase activity"/>
    <property type="evidence" value="ECO:0007669"/>
    <property type="project" value="InterPro"/>
</dbReference>
<reference evidence="2" key="1">
    <citation type="submission" date="2021-06" db="EMBL/GenBank/DDBJ databases">
        <title>Collection of gut derived symbiotic bacterial strains cultured from healthy donors.</title>
        <authorList>
            <person name="Lin H."/>
            <person name="Littmann E."/>
            <person name="Pamer E.G."/>
        </authorList>
    </citation>
    <scope>NUCLEOTIDE SEQUENCE</scope>
    <source>
        <strain evidence="2">MSK.5.10</strain>
    </source>
</reference>
<dbReference type="CDD" id="cd03811">
    <property type="entry name" value="GT4_GT28_WabH-like"/>
    <property type="match status" value="1"/>
</dbReference>
<gene>
    <name evidence="2" type="ORF">KSU80_00065</name>
</gene>
<dbReference type="PANTHER" id="PTHR12526">
    <property type="entry name" value="GLYCOSYLTRANSFERASE"/>
    <property type="match status" value="1"/>
</dbReference>
<dbReference type="EMBL" id="JAHOAX010000001">
    <property type="protein sequence ID" value="MBV3121589.1"/>
    <property type="molecule type" value="Genomic_DNA"/>
</dbReference>
<evidence type="ECO:0000259" key="1">
    <source>
        <dbReference type="Pfam" id="PF00534"/>
    </source>
</evidence>
<proteinExistence type="predicted"/>
<protein>
    <submittedName>
        <fullName evidence="2">Glycosyltransferase</fullName>
    </submittedName>
</protein>
<dbReference type="RefSeq" id="WP_158564647.1">
    <property type="nucleotide sequence ID" value="NZ_DAWDYP010000085.1"/>
</dbReference>
<dbReference type="PANTHER" id="PTHR12526:SF630">
    <property type="entry name" value="GLYCOSYLTRANSFERASE"/>
    <property type="match status" value="1"/>
</dbReference>
<evidence type="ECO:0000313" key="3">
    <source>
        <dbReference type="Proteomes" id="UP000777173"/>
    </source>
</evidence>
<accession>A0AB35C4R8</accession>
<dbReference type="Pfam" id="PF00534">
    <property type="entry name" value="Glycos_transf_1"/>
    <property type="match status" value="1"/>
</dbReference>
<name>A0AB35C4R8_9BACT</name>